<evidence type="ECO:0000313" key="2">
    <source>
        <dbReference type="EMBL" id="OJJ68631.1"/>
    </source>
</evidence>
<gene>
    <name evidence="2" type="ORF">ASPBRDRAFT_68162</name>
</gene>
<dbReference type="GeneID" id="93581477"/>
<dbReference type="PANTHER" id="PTHR34598">
    <property type="entry name" value="BLL6449 PROTEIN"/>
    <property type="match status" value="1"/>
</dbReference>
<proteinExistence type="inferred from homology"/>
<comment type="similarity">
    <text evidence="1">Belongs to the asaB hydroxylase/desaturase family.</text>
</comment>
<dbReference type="InterPro" id="IPR044053">
    <property type="entry name" value="AsaB-like"/>
</dbReference>
<dbReference type="GO" id="GO:0016491">
    <property type="term" value="F:oxidoreductase activity"/>
    <property type="evidence" value="ECO:0007669"/>
    <property type="project" value="InterPro"/>
</dbReference>
<dbReference type="STRING" id="767769.A0A1L9UAI5"/>
<dbReference type="VEuPathDB" id="FungiDB:ASPBRDRAFT_68162"/>
<organism evidence="2 3">
    <name type="scientific">Aspergillus brasiliensis (strain CBS 101740 / IMI 381727 / IBT 21946)</name>
    <dbReference type="NCBI Taxonomy" id="767769"/>
    <lineage>
        <taxon>Eukaryota</taxon>
        <taxon>Fungi</taxon>
        <taxon>Dikarya</taxon>
        <taxon>Ascomycota</taxon>
        <taxon>Pezizomycotina</taxon>
        <taxon>Eurotiomycetes</taxon>
        <taxon>Eurotiomycetidae</taxon>
        <taxon>Eurotiales</taxon>
        <taxon>Aspergillaceae</taxon>
        <taxon>Aspergillus</taxon>
        <taxon>Aspergillus subgen. Circumdati</taxon>
    </lineage>
</organism>
<evidence type="ECO:0000313" key="3">
    <source>
        <dbReference type="Proteomes" id="UP000184499"/>
    </source>
</evidence>
<evidence type="ECO:0000256" key="1">
    <source>
        <dbReference type="ARBA" id="ARBA00023604"/>
    </source>
</evidence>
<dbReference type="EMBL" id="KV878690">
    <property type="protein sequence ID" value="OJJ68631.1"/>
    <property type="molecule type" value="Genomic_DNA"/>
</dbReference>
<protein>
    <submittedName>
        <fullName evidence="2">Uncharacterized protein</fullName>
    </submittedName>
</protein>
<keyword evidence="3" id="KW-1185">Reference proteome</keyword>
<sequence length="256" mass="29649">MAFAGLNVGNSKDYLKFTDRTAEQQEGLYRYEEYGDREKIRDTLYPEVREVLKRLTGASIAHVWSHVVTQRHLRPSKSYHMSGIYKVRGKHADNEGPLDHAHIDNTKSWAAEMLNYTVGSPVRTLRHGRNMNSIMKPEDAIPTKHHKKDGVRQNYLLRYDPAQRWYFKHNQKPSEAWIFYQGGNRFESKLAVANLIMVSTKVSLTRRFVRIQARFCAVTCGKVLNSKPWSSSEKPFITVQPTTKAMEFGIWDHAVH</sequence>
<accession>A0A1L9UAI5</accession>
<dbReference type="OrthoDB" id="412788at2759"/>
<dbReference type="RefSeq" id="XP_067475880.1">
    <property type="nucleotide sequence ID" value="XM_067628989.1"/>
</dbReference>
<dbReference type="Proteomes" id="UP000184499">
    <property type="component" value="Unassembled WGS sequence"/>
</dbReference>
<name>A0A1L9UAI5_ASPBC</name>
<dbReference type="AlphaFoldDB" id="A0A1L9UAI5"/>
<dbReference type="PANTHER" id="PTHR34598:SF3">
    <property type="entry name" value="OXIDOREDUCTASE AN1597"/>
    <property type="match status" value="1"/>
</dbReference>
<reference evidence="3" key="1">
    <citation type="journal article" date="2017" name="Genome Biol.">
        <title>Comparative genomics reveals high biological diversity and specific adaptations in the industrially and medically important fungal genus Aspergillus.</title>
        <authorList>
            <person name="de Vries R.P."/>
            <person name="Riley R."/>
            <person name="Wiebenga A."/>
            <person name="Aguilar-Osorio G."/>
            <person name="Amillis S."/>
            <person name="Uchima C.A."/>
            <person name="Anderluh G."/>
            <person name="Asadollahi M."/>
            <person name="Askin M."/>
            <person name="Barry K."/>
            <person name="Battaglia E."/>
            <person name="Bayram O."/>
            <person name="Benocci T."/>
            <person name="Braus-Stromeyer S.A."/>
            <person name="Caldana C."/>
            <person name="Canovas D."/>
            <person name="Cerqueira G.C."/>
            <person name="Chen F."/>
            <person name="Chen W."/>
            <person name="Choi C."/>
            <person name="Clum A."/>
            <person name="Dos Santos R.A."/>
            <person name="Damasio A.R."/>
            <person name="Diallinas G."/>
            <person name="Emri T."/>
            <person name="Fekete E."/>
            <person name="Flipphi M."/>
            <person name="Freyberg S."/>
            <person name="Gallo A."/>
            <person name="Gournas C."/>
            <person name="Habgood R."/>
            <person name="Hainaut M."/>
            <person name="Harispe M.L."/>
            <person name="Henrissat B."/>
            <person name="Hilden K.S."/>
            <person name="Hope R."/>
            <person name="Hossain A."/>
            <person name="Karabika E."/>
            <person name="Karaffa L."/>
            <person name="Karanyi Z."/>
            <person name="Krasevec N."/>
            <person name="Kuo A."/>
            <person name="Kusch H."/>
            <person name="LaButti K."/>
            <person name="Lagendijk E.L."/>
            <person name="Lapidus A."/>
            <person name="Levasseur A."/>
            <person name="Lindquist E."/>
            <person name="Lipzen A."/>
            <person name="Logrieco A.F."/>
            <person name="MacCabe A."/>
            <person name="Maekelae M.R."/>
            <person name="Malavazi I."/>
            <person name="Melin P."/>
            <person name="Meyer V."/>
            <person name="Mielnichuk N."/>
            <person name="Miskei M."/>
            <person name="Molnar A.P."/>
            <person name="Mule G."/>
            <person name="Ngan C.Y."/>
            <person name="Orejas M."/>
            <person name="Orosz E."/>
            <person name="Ouedraogo J.P."/>
            <person name="Overkamp K.M."/>
            <person name="Park H.-S."/>
            <person name="Perrone G."/>
            <person name="Piumi F."/>
            <person name="Punt P.J."/>
            <person name="Ram A.F."/>
            <person name="Ramon A."/>
            <person name="Rauscher S."/>
            <person name="Record E."/>
            <person name="Riano-Pachon D.M."/>
            <person name="Robert V."/>
            <person name="Roehrig J."/>
            <person name="Ruller R."/>
            <person name="Salamov A."/>
            <person name="Salih N.S."/>
            <person name="Samson R.A."/>
            <person name="Sandor E."/>
            <person name="Sanguinetti M."/>
            <person name="Schuetze T."/>
            <person name="Sepcic K."/>
            <person name="Shelest E."/>
            <person name="Sherlock G."/>
            <person name="Sophianopoulou V."/>
            <person name="Squina F.M."/>
            <person name="Sun H."/>
            <person name="Susca A."/>
            <person name="Todd R.B."/>
            <person name="Tsang A."/>
            <person name="Unkles S.E."/>
            <person name="van de Wiele N."/>
            <person name="van Rossen-Uffink D."/>
            <person name="Oliveira J.V."/>
            <person name="Vesth T.C."/>
            <person name="Visser J."/>
            <person name="Yu J.-H."/>
            <person name="Zhou M."/>
            <person name="Andersen M.R."/>
            <person name="Archer D.B."/>
            <person name="Baker S.E."/>
            <person name="Benoit I."/>
            <person name="Brakhage A.A."/>
            <person name="Braus G.H."/>
            <person name="Fischer R."/>
            <person name="Frisvad J.C."/>
            <person name="Goldman G.H."/>
            <person name="Houbraken J."/>
            <person name="Oakley B."/>
            <person name="Pocsi I."/>
            <person name="Scazzocchio C."/>
            <person name="Seiboth B."/>
            <person name="vanKuyk P.A."/>
            <person name="Wortman J."/>
            <person name="Dyer P.S."/>
            <person name="Grigoriev I.V."/>
        </authorList>
    </citation>
    <scope>NUCLEOTIDE SEQUENCE [LARGE SCALE GENOMIC DNA]</scope>
    <source>
        <strain evidence="3">CBS 101740 / IMI 381727 / IBT 21946</strain>
    </source>
</reference>